<evidence type="ECO:0000313" key="3">
    <source>
        <dbReference type="EMBL" id="MBB4699052.1"/>
    </source>
</evidence>
<gene>
    <name evidence="3" type="ORF">BJ982_000596</name>
</gene>
<evidence type="ECO:0000256" key="1">
    <source>
        <dbReference type="SAM" id="SignalP"/>
    </source>
</evidence>
<dbReference type="InterPro" id="IPR001434">
    <property type="entry name" value="OmcB-like_DUF11"/>
</dbReference>
<dbReference type="EMBL" id="JACHND010000001">
    <property type="protein sequence ID" value="MBB4699052.1"/>
    <property type="molecule type" value="Genomic_DNA"/>
</dbReference>
<feature type="chain" id="PRO_5031279936" evidence="1">
    <location>
        <begin position="31"/>
        <end position="189"/>
    </location>
</feature>
<feature type="signal peptide" evidence="1">
    <location>
        <begin position="1"/>
        <end position="30"/>
    </location>
</feature>
<keyword evidence="4" id="KW-1185">Reference proteome</keyword>
<accession>A0A7W7G7E8</accession>
<name>A0A7W7G7E8_9ACTN</name>
<dbReference type="AlphaFoldDB" id="A0A7W7G7E8"/>
<reference evidence="3 4" key="1">
    <citation type="submission" date="2020-08" db="EMBL/GenBank/DDBJ databases">
        <title>Sequencing the genomes of 1000 actinobacteria strains.</title>
        <authorList>
            <person name="Klenk H.-P."/>
        </authorList>
    </citation>
    <scope>NUCLEOTIDE SEQUENCE [LARGE SCALE GENOMIC DNA]</scope>
    <source>
        <strain evidence="3 4">DSM 45784</strain>
    </source>
</reference>
<feature type="domain" description="DUF11" evidence="2">
    <location>
        <begin position="57"/>
        <end position="149"/>
    </location>
</feature>
<dbReference type="Pfam" id="PF01345">
    <property type="entry name" value="DUF11"/>
    <property type="match status" value="1"/>
</dbReference>
<comment type="caution">
    <text evidence="3">The sequence shown here is derived from an EMBL/GenBank/DDBJ whole genome shotgun (WGS) entry which is preliminary data.</text>
</comment>
<keyword evidence="1" id="KW-0732">Signal</keyword>
<dbReference type="Proteomes" id="UP000542210">
    <property type="component" value="Unassembled WGS sequence"/>
</dbReference>
<dbReference type="RefSeq" id="WP_184876313.1">
    <property type="nucleotide sequence ID" value="NZ_BOOV01000023.1"/>
</dbReference>
<sequence>MRHPLAKIVATAVAVPLTGALMFAALPASAATSAKSSTATAEAAGEDPYSAFSVTVTGPKKVKRGGEITYRIKGVNNGPWTADDYYFGGTLPKGIRGPVYYDGPKGTKCGFFPDGFWCWPPYVLEKGESTWLTITVRLKKGTTGTATAKLGVNTWNWPTGAEDLSRDELRRVGVKGWYFTKPVKTKIAR</sequence>
<protein>
    <submittedName>
        <fullName evidence="3">Putative repeat protein (TIGR01451 family)</fullName>
    </submittedName>
</protein>
<evidence type="ECO:0000259" key="2">
    <source>
        <dbReference type="Pfam" id="PF01345"/>
    </source>
</evidence>
<evidence type="ECO:0000313" key="4">
    <source>
        <dbReference type="Proteomes" id="UP000542210"/>
    </source>
</evidence>
<organism evidence="3 4">
    <name type="scientific">Sphaerisporangium siamense</name>
    <dbReference type="NCBI Taxonomy" id="795645"/>
    <lineage>
        <taxon>Bacteria</taxon>
        <taxon>Bacillati</taxon>
        <taxon>Actinomycetota</taxon>
        <taxon>Actinomycetes</taxon>
        <taxon>Streptosporangiales</taxon>
        <taxon>Streptosporangiaceae</taxon>
        <taxon>Sphaerisporangium</taxon>
    </lineage>
</organism>
<proteinExistence type="predicted"/>